<name>V6LCR1_9EUKA</name>
<feature type="domain" description="Cyclin C-terminal" evidence="6">
    <location>
        <begin position="215"/>
        <end position="334"/>
    </location>
</feature>
<dbReference type="InterPro" id="IPR013763">
    <property type="entry name" value="Cyclin-like_dom"/>
</dbReference>
<dbReference type="SMART" id="SM00385">
    <property type="entry name" value="CYCLIN"/>
    <property type="match status" value="2"/>
</dbReference>
<evidence type="ECO:0000256" key="2">
    <source>
        <dbReference type="ARBA" id="ARBA00023127"/>
    </source>
</evidence>
<protein>
    <submittedName>
        <fullName evidence="7">G2/mitotic-specific cyclin B</fullName>
    </submittedName>
</protein>
<dbReference type="EMBL" id="KI546166">
    <property type="protein sequence ID" value="EST42270.1"/>
    <property type="molecule type" value="Genomic_DNA"/>
</dbReference>
<feature type="domain" description="Cyclin-like" evidence="5">
    <location>
        <begin position="70"/>
        <end position="159"/>
    </location>
</feature>
<dbReference type="PANTHER" id="PTHR10177">
    <property type="entry name" value="CYCLINS"/>
    <property type="match status" value="1"/>
</dbReference>
<reference evidence="7 8" key="1">
    <citation type="journal article" date="2014" name="PLoS Genet.">
        <title>The Genome of Spironucleus salmonicida Highlights a Fish Pathogen Adapted to Fluctuating Environments.</title>
        <authorList>
            <person name="Xu F."/>
            <person name="Jerlstrom-Hultqvist J."/>
            <person name="Einarsson E."/>
            <person name="Astvaldsson A."/>
            <person name="Svard S.G."/>
            <person name="Andersson J.O."/>
        </authorList>
    </citation>
    <scope>NUCLEOTIDE SEQUENCE</scope>
    <source>
        <strain evidence="8">ATCC 50377</strain>
    </source>
</reference>
<dbReference type="InterPro" id="IPR006671">
    <property type="entry name" value="Cyclin_N"/>
</dbReference>
<evidence type="ECO:0000256" key="3">
    <source>
        <dbReference type="ARBA" id="ARBA00023306"/>
    </source>
</evidence>
<evidence type="ECO:0000256" key="4">
    <source>
        <dbReference type="RuleBase" id="RU000383"/>
    </source>
</evidence>
<feature type="domain" description="Cyclin-like" evidence="5">
    <location>
        <begin position="219"/>
        <end position="301"/>
    </location>
</feature>
<dbReference type="VEuPathDB" id="GiardiaDB:SS50377_22238"/>
<gene>
    <name evidence="7" type="ORF">SS50377_18570</name>
    <name evidence="8" type="ORF">SS50377_22238</name>
</gene>
<dbReference type="InterPro" id="IPR036915">
    <property type="entry name" value="Cyclin-like_sf"/>
</dbReference>
<dbReference type="InterPro" id="IPR046965">
    <property type="entry name" value="Cyclin_A/B-like"/>
</dbReference>
<keyword evidence="1" id="KW-0132">Cell division</keyword>
<dbReference type="AlphaFoldDB" id="V6LCR1"/>
<keyword evidence="9" id="KW-1185">Reference proteome</keyword>
<dbReference type="GO" id="GO:0051301">
    <property type="term" value="P:cell division"/>
    <property type="evidence" value="ECO:0007669"/>
    <property type="project" value="UniProtKB-KW"/>
</dbReference>
<dbReference type="GO" id="GO:0044772">
    <property type="term" value="P:mitotic cell cycle phase transition"/>
    <property type="evidence" value="ECO:0007669"/>
    <property type="project" value="InterPro"/>
</dbReference>
<dbReference type="Pfam" id="PF02984">
    <property type="entry name" value="Cyclin_C"/>
    <property type="match status" value="1"/>
</dbReference>
<dbReference type="OrthoDB" id="5590282at2759"/>
<evidence type="ECO:0000313" key="8">
    <source>
        <dbReference type="EMBL" id="KAH0574623.1"/>
    </source>
</evidence>
<accession>V6LCR1</accession>
<dbReference type="Pfam" id="PF00134">
    <property type="entry name" value="Cyclin_N"/>
    <property type="match status" value="1"/>
</dbReference>
<dbReference type="InterPro" id="IPR039361">
    <property type="entry name" value="Cyclin"/>
</dbReference>
<organism evidence="7">
    <name type="scientific">Spironucleus salmonicida</name>
    <dbReference type="NCBI Taxonomy" id="348837"/>
    <lineage>
        <taxon>Eukaryota</taxon>
        <taxon>Metamonada</taxon>
        <taxon>Diplomonadida</taxon>
        <taxon>Hexamitidae</taxon>
        <taxon>Hexamitinae</taxon>
        <taxon>Spironucleus</taxon>
    </lineage>
</organism>
<sequence length="342" mass="38874">MDTLEKFLASNPEDVLPVDREDMDDIQACAQYVKEIYAYLLFSENKYRLPENFLANQSSYDDTERALLIDWTSRAHSKFALANESFFHFVSILDTLAARVPMLQYDFKLISIACLLIASKYEQSYIPSLRHYVEIITQEPQIRYVNCDSCLYAAQHIHNLQEVRAHAVFDGQEPCSPETLQNLQKLGPCPACARAAIMQAEETILHILEFDLAAPTPLTFLRRYAKIANMKARDRYIAFYLGELCMLNSNMVRQFKASQIAAGCVAMARRLTRKPSWGEELEGYSGYGEADVKAILSEVSVTLKSLALSPKAKYIRKKYSQQDRFYGVSLLIENVVGQVVGQ</sequence>
<reference evidence="8" key="2">
    <citation type="submission" date="2020-12" db="EMBL/GenBank/DDBJ databases">
        <title>New Spironucleus salmonicida genome in near-complete chromosomes.</title>
        <authorList>
            <person name="Xu F."/>
            <person name="Kurt Z."/>
            <person name="Jimenez-Gonzalez A."/>
            <person name="Astvaldsson A."/>
            <person name="Andersson J.O."/>
            <person name="Svard S.G."/>
        </authorList>
    </citation>
    <scope>NUCLEOTIDE SEQUENCE</scope>
    <source>
        <strain evidence="8">ATCC 50377</strain>
    </source>
</reference>
<evidence type="ECO:0000259" key="6">
    <source>
        <dbReference type="SMART" id="SM01332"/>
    </source>
</evidence>
<proteinExistence type="inferred from homology"/>
<comment type="similarity">
    <text evidence="4">Belongs to the cyclin family.</text>
</comment>
<evidence type="ECO:0000313" key="7">
    <source>
        <dbReference type="EMBL" id="EST42270.1"/>
    </source>
</evidence>
<dbReference type="EMBL" id="AUWU02000003">
    <property type="protein sequence ID" value="KAH0574623.1"/>
    <property type="molecule type" value="Genomic_DNA"/>
</dbReference>
<dbReference type="SMART" id="SM01332">
    <property type="entry name" value="Cyclin_C"/>
    <property type="match status" value="1"/>
</dbReference>
<evidence type="ECO:0000256" key="1">
    <source>
        <dbReference type="ARBA" id="ARBA00022618"/>
    </source>
</evidence>
<evidence type="ECO:0000313" key="9">
    <source>
        <dbReference type="Proteomes" id="UP000018208"/>
    </source>
</evidence>
<evidence type="ECO:0000259" key="5">
    <source>
        <dbReference type="SMART" id="SM00385"/>
    </source>
</evidence>
<keyword evidence="3" id="KW-0131">Cell cycle</keyword>
<dbReference type="InterPro" id="IPR004367">
    <property type="entry name" value="Cyclin_C-dom"/>
</dbReference>
<dbReference type="Gene3D" id="1.10.472.10">
    <property type="entry name" value="Cyclin-like"/>
    <property type="match status" value="3"/>
</dbReference>
<dbReference type="SUPFAM" id="SSF47954">
    <property type="entry name" value="Cyclin-like"/>
    <property type="match status" value="2"/>
</dbReference>
<dbReference type="GO" id="GO:0016538">
    <property type="term" value="F:cyclin-dependent protein serine/threonine kinase regulator activity"/>
    <property type="evidence" value="ECO:0007669"/>
    <property type="project" value="InterPro"/>
</dbReference>
<keyword evidence="2 4" id="KW-0195">Cyclin</keyword>
<dbReference type="PIRSF" id="PIRSF001771">
    <property type="entry name" value="Cyclin_A_B_D_E"/>
    <property type="match status" value="1"/>
</dbReference>
<dbReference type="Proteomes" id="UP000018208">
    <property type="component" value="Unassembled WGS sequence"/>
</dbReference>